<dbReference type="GO" id="GO:0003697">
    <property type="term" value="F:single-stranded DNA binding"/>
    <property type="evidence" value="ECO:0007669"/>
    <property type="project" value="InterPro"/>
</dbReference>
<dbReference type="InterPro" id="IPR027417">
    <property type="entry name" value="P-loop_NTPase"/>
</dbReference>
<dbReference type="Pfam" id="PF00154">
    <property type="entry name" value="RecA_N"/>
    <property type="match status" value="1"/>
</dbReference>
<organism evidence="7 8">
    <name type="scientific">Populus deltoides</name>
    <name type="common">Eastern poplar</name>
    <name type="synonym">Eastern cottonwood</name>
    <dbReference type="NCBI Taxonomy" id="3696"/>
    <lineage>
        <taxon>Eukaryota</taxon>
        <taxon>Viridiplantae</taxon>
        <taxon>Streptophyta</taxon>
        <taxon>Embryophyta</taxon>
        <taxon>Tracheophyta</taxon>
        <taxon>Spermatophyta</taxon>
        <taxon>Magnoliopsida</taxon>
        <taxon>eudicotyledons</taxon>
        <taxon>Gunneridae</taxon>
        <taxon>Pentapetalae</taxon>
        <taxon>rosids</taxon>
        <taxon>fabids</taxon>
        <taxon>Malpighiales</taxon>
        <taxon>Salicaceae</taxon>
        <taxon>Saliceae</taxon>
        <taxon>Populus</taxon>
    </lineage>
</organism>
<reference evidence="7" key="1">
    <citation type="journal article" date="2021" name="J. Hered.">
        <title>Genome Assembly of Salicaceae Populus deltoides (Eastern Cottonwood) I-69 Based on Nanopore Sequencing and Hi-C Technologies.</title>
        <authorList>
            <person name="Bai S."/>
            <person name="Wu H."/>
            <person name="Zhang J."/>
            <person name="Pan Z."/>
            <person name="Zhao W."/>
            <person name="Li Z."/>
            <person name="Tong C."/>
        </authorList>
    </citation>
    <scope>NUCLEOTIDE SEQUENCE</scope>
    <source>
        <tissue evidence="7">Leaf</tissue>
    </source>
</reference>
<evidence type="ECO:0000256" key="2">
    <source>
        <dbReference type="ARBA" id="ARBA00022741"/>
    </source>
</evidence>
<dbReference type="PROSITE" id="PS50163">
    <property type="entry name" value="RECA_3"/>
    <property type="match status" value="1"/>
</dbReference>
<evidence type="ECO:0000256" key="4">
    <source>
        <dbReference type="ARBA" id="ARBA00023125"/>
    </source>
</evidence>
<dbReference type="AlphaFoldDB" id="A0A8T2ZL08"/>
<dbReference type="PROSITE" id="PS00321">
    <property type="entry name" value="RECA_1"/>
    <property type="match status" value="1"/>
</dbReference>
<evidence type="ECO:0000256" key="5">
    <source>
        <dbReference type="ARBA" id="ARBA00023172"/>
    </source>
</evidence>
<keyword evidence="5" id="KW-0233">DNA recombination</keyword>
<dbReference type="Proteomes" id="UP000807159">
    <property type="component" value="Chromosome 1"/>
</dbReference>
<dbReference type="InterPro" id="IPR049261">
    <property type="entry name" value="RecA-like_C"/>
</dbReference>
<sequence>MAKEARFDPAYSKALGVDVENLIVCQPDNGEMALEIADRMCRSGAVDLICVDSVSALTPRAEIEGEIGMQQIGLQARLMSQALRKMSGNASKAGCTLIFLNQIRYKIGVYYGNPEVTSGGIALKFFASVRLEIRSTGKIKSVKGDDDVGVRVRVRVQKSKGCILDCAEMMDVVVKKGSWYSYGDHRLASELLFLVLGVDFSSVLLGQGRDKALQYLRDNPHLQEEIEKKVRSTMTDGTVNMGTPQARNMPLPLQDENVYDDI</sequence>
<dbReference type="InterPro" id="IPR013765">
    <property type="entry name" value="DNA_recomb/repair_RecA"/>
</dbReference>
<evidence type="ECO:0000256" key="3">
    <source>
        <dbReference type="ARBA" id="ARBA00022840"/>
    </source>
</evidence>
<evidence type="ECO:0000313" key="7">
    <source>
        <dbReference type="EMBL" id="KAH8518045.1"/>
    </source>
</evidence>
<keyword evidence="2" id="KW-0547">Nucleotide-binding</keyword>
<dbReference type="PANTHER" id="PTHR45900:SF1">
    <property type="entry name" value="MITOCHONDRIAL DNA REPAIR PROTEIN RECA HOMOLOG-RELATED"/>
    <property type="match status" value="1"/>
</dbReference>
<keyword evidence="8" id="KW-1185">Reference proteome</keyword>
<dbReference type="InterPro" id="IPR023400">
    <property type="entry name" value="RecA_C_sf"/>
</dbReference>
<gene>
    <name evidence="7" type="ORF">H0E87_000009</name>
</gene>
<dbReference type="GO" id="GO:0006281">
    <property type="term" value="P:DNA repair"/>
    <property type="evidence" value="ECO:0007669"/>
    <property type="project" value="InterPro"/>
</dbReference>
<proteinExistence type="inferred from homology"/>
<dbReference type="GO" id="GO:0005524">
    <property type="term" value="F:ATP binding"/>
    <property type="evidence" value="ECO:0007669"/>
    <property type="project" value="UniProtKB-KW"/>
</dbReference>
<comment type="similarity">
    <text evidence="1">Belongs to the RecA family.</text>
</comment>
<evidence type="ECO:0000256" key="1">
    <source>
        <dbReference type="ARBA" id="ARBA00009391"/>
    </source>
</evidence>
<dbReference type="PANTHER" id="PTHR45900">
    <property type="entry name" value="RECA"/>
    <property type="match status" value="1"/>
</dbReference>
<protein>
    <recommendedName>
        <fullName evidence="6">RecA family profile 2 domain-containing protein</fullName>
    </recommendedName>
</protein>
<dbReference type="EMBL" id="JACEGQ020000001">
    <property type="protein sequence ID" value="KAH8518045.1"/>
    <property type="molecule type" value="Genomic_DNA"/>
</dbReference>
<dbReference type="InterPro" id="IPR049428">
    <property type="entry name" value="RecA-like_N"/>
</dbReference>
<dbReference type="Pfam" id="PF21096">
    <property type="entry name" value="RecA_C"/>
    <property type="match status" value="1"/>
</dbReference>
<dbReference type="GO" id="GO:0006310">
    <property type="term" value="P:DNA recombination"/>
    <property type="evidence" value="ECO:0007669"/>
    <property type="project" value="UniProtKB-KW"/>
</dbReference>
<keyword evidence="3" id="KW-0067">ATP-binding</keyword>
<evidence type="ECO:0000313" key="8">
    <source>
        <dbReference type="Proteomes" id="UP000807159"/>
    </source>
</evidence>
<dbReference type="Gene3D" id="3.40.50.300">
    <property type="entry name" value="P-loop containing nucleotide triphosphate hydrolases"/>
    <property type="match status" value="1"/>
</dbReference>
<feature type="domain" description="RecA family profile 2" evidence="6">
    <location>
        <begin position="108"/>
        <end position="177"/>
    </location>
</feature>
<dbReference type="GO" id="GO:0008094">
    <property type="term" value="F:ATP-dependent activity, acting on DNA"/>
    <property type="evidence" value="ECO:0007669"/>
    <property type="project" value="InterPro"/>
</dbReference>
<keyword evidence="4" id="KW-0238">DNA-binding</keyword>
<dbReference type="Gene3D" id="3.30.250.10">
    <property type="entry name" value="RecA protein, C-terminal domain"/>
    <property type="match status" value="1"/>
</dbReference>
<dbReference type="SUPFAM" id="SSF54752">
    <property type="entry name" value="RecA protein, C-terminal domain"/>
    <property type="match status" value="2"/>
</dbReference>
<comment type="caution">
    <text evidence="7">The sequence shown here is derived from an EMBL/GenBank/DDBJ whole genome shotgun (WGS) entry which is preliminary data.</text>
</comment>
<name>A0A8T2ZL08_POPDE</name>
<dbReference type="PRINTS" id="PR00142">
    <property type="entry name" value="RECA"/>
</dbReference>
<dbReference type="InterPro" id="IPR020587">
    <property type="entry name" value="RecA_monomer-monomer_interface"/>
</dbReference>
<dbReference type="SUPFAM" id="SSF52540">
    <property type="entry name" value="P-loop containing nucleoside triphosphate hydrolases"/>
    <property type="match status" value="1"/>
</dbReference>
<accession>A0A8T2ZL08</accession>
<evidence type="ECO:0000259" key="6">
    <source>
        <dbReference type="PROSITE" id="PS50163"/>
    </source>
</evidence>
<dbReference type="InterPro" id="IPR020584">
    <property type="entry name" value="DNA_recomb/repair_RecA_CS"/>
</dbReference>